<dbReference type="NCBIfam" id="NF005559">
    <property type="entry name" value="PRK07231.1"/>
    <property type="match status" value="1"/>
</dbReference>
<dbReference type="CDD" id="cd05233">
    <property type="entry name" value="SDR_c"/>
    <property type="match status" value="1"/>
</dbReference>
<name>A0A381UKB0_9ZZZZ</name>
<dbReference type="Gene3D" id="3.40.50.720">
    <property type="entry name" value="NAD(P)-binding Rossmann-like Domain"/>
    <property type="match status" value="1"/>
</dbReference>
<dbReference type="FunFam" id="3.40.50.720:FF:000084">
    <property type="entry name" value="Short-chain dehydrogenase reductase"/>
    <property type="match status" value="1"/>
</dbReference>
<dbReference type="InterPro" id="IPR036291">
    <property type="entry name" value="NAD(P)-bd_dom_sf"/>
</dbReference>
<dbReference type="PANTHER" id="PTHR42879">
    <property type="entry name" value="3-OXOACYL-(ACYL-CARRIER-PROTEIN) REDUCTASE"/>
    <property type="match status" value="1"/>
</dbReference>
<dbReference type="AlphaFoldDB" id="A0A381UKB0"/>
<evidence type="ECO:0000256" key="1">
    <source>
        <dbReference type="ARBA" id="ARBA00006484"/>
    </source>
</evidence>
<dbReference type="InterPro" id="IPR002347">
    <property type="entry name" value="SDR_fam"/>
</dbReference>
<evidence type="ECO:0000313" key="2">
    <source>
        <dbReference type="EMBL" id="SVA28589.1"/>
    </source>
</evidence>
<gene>
    <name evidence="2" type="ORF">METZ01_LOCUS81443</name>
</gene>
<dbReference type="PANTHER" id="PTHR42879:SF2">
    <property type="entry name" value="3-OXOACYL-[ACYL-CARRIER-PROTEIN] REDUCTASE FABG"/>
    <property type="match status" value="1"/>
</dbReference>
<sequence length="280" mass="29704">MSRFNGQVAIVTGGALGIGGATARKLASEGAKVFIADIDDSSAASNLKRIKEAGGIAAASHVDVSQSIDIERMVNEAVDLYGRLDILVQNAFGVIAGESRIHGSALTVEEDNWNYGIDVLLKALYLGPKNAIPHMRAAGGGNIINLASVHSFLQEPGMLVYESAKAGVVGMTRQMATEFGPDRIRVNAIAPGHIVGEGLAKMWKDNPTGHDFFADQYPLRRTGTPEDIASGIAFLCSEEASFITGHTLAIDGGLSVQLQEKFGLRQANYVRNNPDTNLPT</sequence>
<dbReference type="InterPro" id="IPR050259">
    <property type="entry name" value="SDR"/>
</dbReference>
<accession>A0A381UKB0</accession>
<comment type="similarity">
    <text evidence="1">Belongs to the short-chain dehydrogenases/reductases (SDR) family.</text>
</comment>
<dbReference type="SUPFAM" id="SSF51735">
    <property type="entry name" value="NAD(P)-binding Rossmann-fold domains"/>
    <property type="match status" value="1"/>
</dbReference>
<proteinExistence type="inferred from homology"/>
<evidence type="ECO:0008006" key="3">
    <source>
        <dbReference type="Google" id="ProtNLM"/>
    </source>
</evidence>
<organism evidence="2">
    <name type="scientific">marine metagenome</name>
    <dbReference type="NCBI Taxonomy" id="408172"/>
    <lineage>
        <taxon>unclassified sequences</taxon>
        <taxon>metagenomes</taxon>
        <taxon>ecological metagenomes</taxon>
    </lineage>
</organism>
<dbReference type="PRINTS" id="PR00080">
    <property type="entry name" value="SDRFAMILY"/>
</dbReference>
<reference evidence="2" key="1">
    <citation type="submission" date="2018-05" db="EMBL/GenBank/DDBJ databases">
        <authorList>
            <person name="Lanie J.A."/>
            <person name="Ng W.-L."/>
            <person name="Kazmierczak K.M."/>
            <person name="Andrzejewski T.M."/>
            <person name="Davidsen T.M."/>
            <person name="Wayne K.J."/>
            <person name="Tettelin H."/>
            <person name="Glass J.I."/>
            <person name="Rusch D."/>
            <person name="Podicherti R."/>
            <person name="Tsui H.-C.T."/>
            <person name="Winkler M.E."/>
        </authorList>
    </citation>
    <scope>NUCLEOTIDE SEQUENCE</scope>
</reference>
<dbReference type="EMBL" id="UINC01006610">
    <property type="protein sequence ID" value="SVA28589.1"/>
    <property type="molecule type" value="Genomic_DNA"/>
</dbReference>
<protein>
    <recommendedName>
        <fullName evidence="3">3-ketoacyl-ACP reductase</fullName>
    </recommendedName>
</protein>
<dbReference type="Pfam" id="PF13561">
    <property type="entry name" value="adh_short_C2"/>
    <property type="match status" value="1"/>
</dbReference>
<dbReference type="PRINTS" id="PR00081">
    <property type="entry name" value="GDHRDH"/>
</dbReference>